<feature type="region of interest" description="Disordered" evidence="1">
    <location>
        <begin position="58"/>
        <end position="125"/>
    </location>
</feature>
<name>A0A2N9FKC5_FAGSY</name>
<reference evidence="3" key="1">
    <citation type="submission" date="2018-02" db="EMBL/GenBank/DDBJ databases">
        <authorList>
            <person name="Cohen D.B."/>
            <person name="Kent A.D."/>
        </authorList>
    </citation>
    <scope>NUCLEOTIDE SEQUENCE</scope>
</reference>
<dbReference type="PANTHER" id="PTHR46033">
    <property type="entry name" value="PROTEIN MAIN-LIKE 2"/>
    <property type="match status" value="1"/>
</dbReference>
<feature type="region of interest" description="Disordered" evidence="1">
    <location>
        <begin position="605"/>
        <end position="635"/>
    </location>
</feature>
<feature type="region of interest" description="Disordered" evidence="1">
    <location>
        <begin position="151"/>
        <end position="173"/>
    </location>
</feature>
<dbReference type="InterPro" id="IPR019557">
    <property type="entry name" value="AminoTfrase-like_pln_mobile"/>
</dbReference>
<sequence length="635" mass="71306">MSDRGSGSGGHRRSDRLAKGKAVAYAPESSPDTDDEYDAMEDVRTRVDASLARDLQAEFDAEAAGSAPSAARPSSRPGITIGRSARPSGAPRQPIAAPTVAPPARSKRQRSDCAPPSVDPIPEDYMAPGFRYPPRGGIRPRHTVTTPVVDTPLLTGLHDHPSSSVRRCEDPPESVGRGGWSDFCQLLETARQEYRDFLAELGFGPFLSIRYVHVWHTLSAILGIRFGGRVPPSEPVADFEALEILGIDDPAAIEGKKLPSLRIRYLRDILWREIEEPPTELRYRQWVAYFIFSCFLGNDKSTVPTPIVGMFRDIDALRDYDWGALTYGFYIRALRRFSRRETISFHGFWQFTVFWAFEHFPPFDPSRLPSAPDSVFPLARRWDPAWIRGLTSRTLLECRTTVDCLRDADVVFQPYSSFLVERPEVFRSVELSHLRVWIRSPRSWELLMGERTVRQMGGEAVVPVDPPQLMSIEGYIPRDPSDSYVAGVVAYPDLIRADVPYREWFERVSLGPLMSLHENEILRLQLELPVSEDRYAADMGRVQGEMARMQVEATQHDGAMAQMQADLVQRQRDLDSRDAELAIRATTIRRLEEQLQGVGIPPVTGVGSSGFGQTSSPPPTDPVSRDWFFGDPHSL</sequence>
<dbReference type="InterPro" id="IPR044824">
    <property type="entry name" value="MAIN-like"/>
</dbReference>
<gene>
    <name evidence="3" type="ORF">FSB_LOCUS15392</name>
</gene>
<protein>
    <recommendedName>
        <fullName evidence="2">Aminotransferase-like plant mobile domain-containing protein</fullName>
    </recommendedName>
</protein>
<evidence type="ECO:0000259" key="2">
    <source>
        <dbReference type="Pfam" id="PF10536"/>
    </source>
</evidence>
<feature type="domain" description="Aminotransferase-like plant mobile" evidence="2">
    <location>
        <begin position="286"/>
        <end position="464"/>
    </location>
</feature>
<accession>A0A2N9FKC5</accession>
<feature type="region of interest" description="Disordered" evidence="1">
    <location>
        <begin position="1"/>
        <end position="42"/>
    </location>
</feature>
<dbReference type="PANTHER" id="PTHR46033:SF8">
    <property type="entry name" value="PROTEIN MAINTENANCE OF MERISTEMS-LIKE"/>
    <property type="match status" value="1"/>
</dbReference>
<evidence type="ECO:0000313" key="3">
    <source>
        <dbReference type="EMBL" id="SPC87510.1"/>
    </source>
</evidence>
<feature type="compositionally biased region" description="Low complexity" evidence="1">
    <location>
        <begin position="63"/>
        <end position="78"/>
    </location>
</feature>
<organism evidence="3">
    <name type="scientific">Fagus sylvatica</name>
    <name type="common">Beechnut</name>
    <dbReference type="NCBI Taxonomy" id="28930"/>
    <lineage>
        <taxon>Eukaryota</taxon>
        <taxon>Viridiplantae</taxon>
        <taxon>Streptophyta</taxon>
        <taxon>Embryophyta</taxon>
        <taxon>Tracheophyta</taxon>
        <taxon>Spermatophyta</taxon>
        <taxon>Magnoliopsida</taxon>
        <taxon>eudicotyledons</taxon>
        <taxon>Gunneridae</taxon>
        <taxon>Pentapetalae</taxon>
        <taxon>rosids</taxon>
        <taxon>fabids</taxon>
        <taxon>Fagales</taxon>
        <taxon>Fagaceae</taxon>
        <taxon>Fagus</taxon>
    </lineage>
</organism>
<feature type="compositionally biased region" description="Basic and acidic residues" evidence="1">
    <location>
        <begin position="157"/>
        <end position="170"/>
    </location>
</feature>
<dbReference type="GO" id="GO:0010073">
    <property type="term" value="P:meristem maintenance"/>
    <property type="evidence" value="ECO:0007669"/>
    <property type="project" value="InterPro"/>
</dbReference>
<dbReference type="AlphaFoldDB" id="A0A2N9FKC5"/>
<dbReference type="EMBL" id="OIVN01000925">
    <property type="protein sequence ID" value="SPC87510.1"/>
    <property type="molecule type" value="Genomic_DNA"/>
</dbReference>
<dbReference type="Pfam" id="PF10536">
    <property type="entry name" value="PMD"/>
    <property type="match status" value="1"/>
</dbReference>
<feature type="compositionally biased region" description="Acidic residues" evidence="1">
    <location>
        <begin position="31"/>
        <end position="40"/>
    </location>
</feature>
<evidence type="ECO:0000256" key="1">
    <source>
        <dbReference type="SAM" id="MobiDB-lite"/>
    </source>
</evidence>
<proteinExistence type="predicted"/>